<dbReference type="SUPFAM" id="SSF51182">
    <property type="entry name" value="RmlC-like cupins"/>
    <property type="match status" value="1"/>
</dbReference>
<evidence type="ECO:0000313" key="5">
    <source>
        <dbReference type="Proteomes" id="UP000003111"/>
    </source>
</evidence>
<keyword evidence="5" id="KW-1185">Reference proteome</keyword>
<dbReference type="GO" id="GO:0003700">
    <property type="term" value="F:DNA-binding transcription factor activity"/>
    <property type="evidence" value="ECO:0007669"/>
    <property type="project" value="TreeGrafter"/>
</dbReference>
<dbReference type="InterPro" id="IPR014710">
    <property type="entry name" value="RmlC-like_jellyroll"/>
</dbReference>
<dbReference type="InterPro" id="IPR050807">
    <property type="entry name" value="TransReg_Diox_bact_type"/>
</dbReference>
<feature type="region of interest" description="Disordered" evidence="2">
    <location>
        <begin position="238"/>
        <end position="259"/>
    </location>
</feature>
<dbReference type="Gene3D" id="2.60.120.10">
    <property type="entry name" value="Jelly Rolls"/>
    <property type="match status" value="1"/>
</dbReference>
<accession>E2SAT1</accession>
<dbReference type="InterPro" id="IPR010982">
    <property type="entry name" value="Lambda_DNA-bd_dom_sf"/>
</dbReference>
<dbReference type="OrthoDB" id="5114244at2"/>
<dbReference type="Pfam" id="PF07883">
    <property type="entry name" value="Cupin_2"/>
    <property type="match status" value="1"/>
</dbReference>
<name>E2SAT1_9ACTN</name>
<dbReference type="PANTHER" id="PTHR46797">
    <property type="entry name" value="HTH-TYPE TRANSCRIPTIONAL REGULATOR"/>
    <property type="match status" value="1"/>
</dbReference>
<protein>
    <submittedName>
        <fullName evidence="4">Cupin domain protein</fullName>
    </submittedName>
</protein>
<evidence type="ECO:0000313" key="4">
    <source>
        <dbReference type="EMBL" id="EFQ83477.1"/>
    </source>
</evidence>
<feature type="region of interest" description="Disordered" evidence="2">
    <location>
        <begin position="1"/>
        <end position="22"/>
    </location>
</feature>
<keyword evidence="1" id="KW-0238">DNA-binding</keyword>
<dbReference type="SUPFAM" id="SSF47413">
    <property type="entry name" value="lambda repressor-like DNA-binding domains"/>
    <property type="match status" value="1"/>
</dbReference>
<comment type="caution">
    <text evidence="4">The sequence shown here is derived from an EMBL/GenBank/DDBJ whole genome shotgun (WGS) entry which is preliminary data.</text>
</comment>
<dbReference type="InterPro" id="IPR013096">
    <property type="entry name" value="Cupin_2"/>
</dbReference>
<dbReference type="eggNOG" id="COG0662">
    <property type="taxonomic scope" value="Bacteria"/>
</dbReference>
<dbReference type="AlphaFoldDB" id="E2SAT1"/>
<dbReference type="Gene3D" id="1.10.260.40">
    <property type="entry name" value="lambda repressor-like DNA-binding domains"/>
    <property type="match status" value="1"/>
</dbReference>
<dbReference type="Pfam" id="PF01381">
    <property type="entry name" value="HTH_3"/>
    <property type="match status" value="1"/>
</dbReference>
<dbReference type="HOGENOM" id="CLU_085376_1_0_11"/>
<dbReference type="GO" id="GO:0005829">
    <property type="term" value="C:cytosol"/>
    <property type="evidence" value="ECO:0007669"/>
    <property type="project" value="TreeGrafter"/>
</dbReference>
<reference evidence="4" key="1">
    <citation type="submission" date="2010-08" db="EMBL/GenBank/DDBJ databases">
        <authorList>
            <person name="Muzny D."/>
            <person name="Qin X."/>
            <person name="Buhay C."/>
            <person name="Dugan-Rocha S."/>
            <person name="Ding Y."/>
            <person name="Chen G."/>
            <person name="Hawes A."/>
            <person name="Holder M."/>
            <person name="Jhangiani S."/>
            <person name="Johnson A."/>
            <person name="Khan Z."/>
            <person name="Li Z."/>
            <person name="Liu W."/>
            <person name="Liu X."/>
            <person name="Perez L."/>
            <person name="Shen H."/>
            <person name="Wang Q."/>
            <person name="Watt J."/>
            <person name="Xi L."/>
            <person name="Xin Y."/>
            <person name="Zhou J."/>
            <person name="Deng J."/>
            <person name="Jiang H."/>
            <person name="Liu Y."/>
            <person name="Qu J."/>
            <person name="Song X.-Z."/>
            <person name="Zhang L."/>
            <person name="Villasana D."/>
            <person name="Johnson A."/>
            <person name="Liu J."/>
            <person name="Liyanage D."/>
            <person name="Lorensuhewa L."/>
            <person name="Robinson T."/>
            <person name="Song A."/>
            <person name="Song B.-B."/>
            <person name="Dinh H."/>
            <person name="Thornton R."/>
            <person name="Coyle M."/>
            <person name="Francisco L."/>
            <person name="Jackson L."/>
            <person name="Javaid M."/>
            <person name="Korchina V."/>
            <person name="Kovar C."/>
            <person name="Mata R."/>
            <person name="Mathew T."/>
            <person name="Ngo R."/>
            <person name="Nguyen L."/>
            <person name="Nguyen N."/>
            <person name="Okwuonu G."/>
            <person name="Ongeri F."/>
            <person name="Pham C."/>
            <person name="Simmons D."/>
            <person name="Wilczek-Boney K."/>
            <person name="Hale W."/>
            <person name="Jakkamsetti A."/>
            <person name="Pham P."/>
            <person name="Ruth R."/>
            <person name="San Lucas F."/>
            <person name="Warren J."/>
            <person name="Zhang J."/>
            <person name="Zhao Z."/>
            <person name="Zhou C."/>
            <person name="Zhu D."/>
            <person name="Lee S."/>
            <person name="Bess C."/>
            <person name="Blankenburg K."/>
            <person name="Forbes L."/>
            <person name="Fu Q."/>
            <person name="Gubbala S."/>
            <person name="Hirani K."/>
            <person name="Jayaseelan J.C."/>
            <person name="Lara F."/>
            <person name="Munidasa M."/>
            <person name="Palculict T."/>
            <person name="Patil S."/>
            <person name="Pu L.-L."/>
            <person name="Saada N."/>
            <person name="Tang L."/>
            <person name="Weissenberger G."/>
            <person name="Zhu Y."/>
            <person name="Hemphill L."/>
            <person name="Shang Y."/>
            <person name="Youmans B."/>
            <person name="Ayvaz T."/>
            <person name="Ross M."/>
            <person name="Santibanez J."/>
            <person name="Aqrawi P."/>
            <person name="Gross S."/>
            <person name="Joshi V."/>
            <person name="Fowler G."/>
            <person name="Nazareth L."/>
            <person name="Reid J."/>
            <person name="Worley K."/>
            <person name="Petrosino J."/>
            <person name="Highlander S."/>
            <person name="Gibbs R."/>
        </authorList>
    </citation>
    <scope>NUCLEOTIDE SEQUENCE [LARGE SCALE GENOMIC DNA]</scope>
    <source>
        <strain evidence="4">DSM 15272</strain>
    </source>
</reference>
<sequence length="259" mass="27691">MVCAYATHSDQADGGADVTDHQPSTAERIAIGHRIRSAREAAGISVRELSRRLEVSPSHVSQVERGLASFSVRALYRVVSELEISMDSLFGEVLPVPEVPAASDSPGPGPGAGSDGGLDHLVAGGVVLRQRDRPTLPLAGGTRWERLTPRPENGAEFIQVVYPPAVVGDERQIDFIQHSSREYGLILTGRLTVQVGFDTTVLEAGDSIAFDSGVPHRFWNETPHEVRAVWFILDSPRSGDDAEDDASARLAATGKHGGA</sequence>
<organism evidence="4 5">
    <name type="scientific">Aeromicrobium marinum DSM 15272</name>
    <dbReference type="NCBI Taxonomy" id="585531"/>
    <lineage>
        <taxon>Bacteria</taxon>
        <taxon>Bacillati</taxon>
        <taxon>Actinomycetota</taxon>
        <taxon>Actinomycetes</taxon>
        <taxon>Propionibacteriales</taxon>
        <taxon>Nocardioidaceae</taxon>
        <taxon>Aeromicrobium</taxon>
    </lineage>
</organism>
<dbReference type="SMART" id="SM00530">
    <property type="entry name" value="HTH_XRE"/>
    <property type="match status" value="1"/>
</dbReference>
<dbReference type="GO" id="GO:0003677">
    <property type="term" value="F:DNA binding"/>
    <property type="evidence" value="ECO:0007669"/>
    <property type="project" value="UniProtKB-KW"/>
</dbReference>
<feature type="domain" description="HTH cro/C1-type" evidence="3">
    <location>
        <begin position="35"/>
        <end position="89"/>
    </location>
</feature>
<proteinExistence type="predicted"/>
<evidence type="ECO:0000256" key="2">
    <source>
        <dbReference type="SAM" id="MobiDB-lite"/>
    </source>
</evidence>
<dbReference type="STRING" id="585531.HMPREF0063_11139"/>
<dbReference type="eggNOG" id="COG1396">
    <property type="taxonomic scope" value="Bacteria"/>
</dbReference>
<evidence type="ECO:0000259" key="3">
    <source>
        <dbReference type="PROSITE" id="PS50943"/>
    </source>
</evidence>
<gene>
    <name evidence="4" type="ORF">HMPREF0063_11139</name>
</gene>
<dbReference type="InterPro" id="IPR011051">
    <property type="entry name" value="RmlC_Cupin_sf"/>
</dbReference>
<dbReference type="Proteomes" id="UP000003111">
    <property type="component" value="Unassembled WGS sequence"/>
</dbReference>
<dbReference type="PANTHER" id="PTHR46797:SF1">
    <property type="entry name" value="METHYLPHOSPHONATE SYNTHASE"/>
    <property type="match status" value="1"/>
</dbReference>
<dbReference type="CDD" id="cd00093">
    <property type="entry name" value="HTH_XRE"/>
    <property type="match status" value="1"/>
</dbReference>
<dbReference type="CDD" id="cd02209">
    <property type="entry name" value="cupin_XRE_C"/>
    <property type="match status" value="1"/>
</dbReference>
<evidence type="ECO:0000256" key="1">
    <source>
        <dbReference type="ARBA" id="ARBA00023125"/>
    </source>
</evidence>
<dbReference type="EMBL" id="ACLF03000004">
    <property type="protein sequence ID" value="EFQ83477.1"/>
    <property type="molecule type" value="Genomic_DNA"/>
</dbReference>
<dbReference type="InterPro" id="IPR001387">
    <property type="entry name" value="Cro/C1-type_HTH"/>
</dbReference>
<dbReference type="PROSITE" id="PS50943">
    <property type="entry name" value="HTH_CROC1"/>
    <property type="match status" value="1"/>
</dbReference>